<evidence type="ECO:0000313" key="1">
    <source>
        <dbReference type="EMBL" id="CAG8700439.1"/>
    </source>
</evidence>
<feature type="non-terminal residue" evidence="1">
    <location>
        <position position="115"/>
    </location>
</feature>
<comment type="caution">
    <text evidence="1">The sequence shown here is derived from an EMBL/GenBank/DDBJ whole genome shotgun (WGS) entry which is preliminary data.</text>
</comment>
<accession>A0ABN7UY45</accession>
<dbReference type="Proteomes" id="UP000789901">
    <property type="component" value="Unassembled WGS sequence"/>
</dbReference>
<name>A0ABN7UY45_GIGMA</name>
<protein>
    <submittedName>
        <fullName evidence="1">41869_t:CDS:1</fullName>
    </submittedName>
</protein>
<dbReference type="EMBL" id="CAJVQB010007281">
    <property type="protein sequence ID" value="CAG8700439.1"/>
    <property type="molecule type" value="Genomic_DNA"/>
</dbReference>
<sequence length="115" mass="13688">MNAEQFKEFMEMMSGRSSSKETNMYGLKAFLDKKTEEVEGHFVKWFLIVEENPTLYLTNIEEVPIKDDDDKVEKTIKDQILELVNNNELTMGQKQQAQEFLLARRDMFTQRLDEW</sequence>
<proteinExistence type="predicted"/>
<evidence type="ECO:0000313" key="2">
    <source>
        <dbReference type="Proteomes" id="UP000789901"/>
    </source>
</evidence>
<gene>
    <name evidence="1" type="ORF">GMARGA_LOCUS12089</name>
</gene>
<reference evidence="1 2" key="1">
    <citation type="submission" date="2021-06" db="EMBL/GenBank/DDBJ databases">
        <authorList>
            <person name="Kallberg Y."/>
            <person name="Tangrot J."/>
            <person name="Rosling A."/>
        </authorList>
    </citation>
    <scope>NUCLEOTIDE SEQUENCE [LARGE SCALE GENOMIC DNA]</scope>
    <source>
        <strain evidence="1 2">120-4 pot B 10/14</strain>
    </source>
</reference>
<keyword evidence="2" id="KW-1185">Reference proteome</keyword>
<organism evidence="1 2">
    <name type="scientific">Gigaspora margarita</name>
    <dbReference type="NCBI Taxonomy" id="4874"/>
    <lineage>
        <taxon>Eukaryota</taxon>
        <taxon>Fungi</taxon>
        <taxon>Fungi incertae sedis</taxon>
        <taxon>Mucoromycota</taxon>
        <taxon>Glomeromycotina</taxon>
        <taxon>Glomeromycetes</taxon>
        <taxon>Diversisporales</taxon>
        <taxon>Gigasporaceae</taxon>
        <taxon>Gigaspora</taxon>
    </lineage>
</organism>